<dbReference type="RefSeq" id="WP_203656310.1">
    <property type="nucleotide sequence ID" value="NZ_BAAAZM010000004.1"/>
</dbReference>
<dbReference type="GO" id="GO:0005829">
    <property type="term" value="C:cytosol"/>
    <property type="evidence" value="ECO:0007669"/>
    <property type="project" value="TreeGrafter"/>
</dbReference>
<accession>A0A8J3NCT0</accession>
<evidence type="ECO:0000256" key="2">
    <source>
        <dbReference type="ARBA" id="ARBA00023002"/>
    </source>
</evidence>
<dbReference type="SUPFAM" id="SSF50129">
    <property type="entry name" value="GroES-like"/>
    <property type="match status" value="1"/>
</dbReference>
<name>A0A8J3NCT0_9ACTN</name>
<sequence>MKAIQVREVGGPDVLRPVDTDAPEAGPGEVVVDVELAGVTYADTMLRAGRYPFPLPYVAGMEVGGRVASVGPDVDPGLVGRRVVATTVDNRGGYAERARAAATGAFAVPDGLALDHAIAVFQSGAVAAGILAALPVRPGETVLVTAAAGRIGSLLVQLARTAGARVIGSCGPAKLDAARDIGAHVAVDHTRPDWPDAVRAATDGRGADLVLDAIGGETGSRAVDAAADAGGRIGLYGFTSGTWTPLDAHTVARRGISVSGPLGVAFAKPADEQRADAERALAAAADGTLVPRIHATYPLVEAARAHAELDARRTVGAVVLAP</sequence>
<dbReference type="Gene3D" id="3.90.180.10">
    <property type="entry name" value="Medium-chain alcohol dehydrogenases, catalytic domain"/>
    <property type="match status" value="1"/>
</dbReference>
<keyword evidence="5" id="KW-1185">Reference proteome</keyword>
<keyword evidence="1" id="KW-0521">NADP</keyword>
<comment type="caution">
    <text evidence="4">The sequence shown here is derived from an EMBL/GenBank/DDBJ whole genome shotgun (WGS) entry which is preliminary data.</text>
</comment>
<dbReference type="PANTHER" id="PTHR48106:SF13">
    <property type="entry name" value="QUINONE OXIDOREDUCTASE-RELATED"/>
    <property type="match status" value="1"/>
</dbReference>
<evidence type="ECO:0000313" key="4">
    <source>
        <dbReference type="EMBL" id="GID10784.1"/>
    </source>
</evidence>
<feature type="domain" description="Enoyl reductase (ER)" evidence="3">
    <location>
        <begin position="10"/>
        <end position="320"/>
    </location>
</feature>
<dbReference type="GO" id="GO:0003960">
    <property type="term" value="F:quinone reductase (NADPH) activity"/>
    <property type="evidence" value="ECO:0007669"/>
    <property type="project" value="TreeGrafter"/>
</dbReference>
<dbReference type="InterPro" id="IPR013149">
    <property type="entry name" value="ADH-like_C"/>
</dbReference>
<dbReference type="InterPro" id="IPR011032">
    <property type="entry name" value="GroES-like_sf"/>
</dbReference>
<reference evidence="4" key="1">
    <citation type="submission" date="2021-01" db="EMBL/GenBank/DDBJ databases">
        <title>Whole genome shotgun sequence of Actinocatenispora rupis NBRC 107355.</title>
        <authorList>
            <person name="Komaki H."/>
            <person name="Tamura T."/>
        </authorList>
    </citation>
    <scope>NUCLEOTIDE SEQUENCE</scope>
    <source>
        <strain evidence="4">NBRC 107355</strain>
    </source>
</reference>
<dbReference type="SUPFAM" id="SSF51735">
    <property type="entry name" value="NAD(P)-binding Rossmann-fold domains"/>
    <property type="match status" value="1"/>
</dbReference>
<dbReference type="GO" id="GO:0070402">
    <property type="term" value="F:NADPH binding"/>
    <property type="evidence" value="ECO:0007669"/>
    <property type="project" value="TreeGrafter"/>
</dbReference>
<dbReference type="GO" id="GO:0035925">
    <property type="term" value="F:mRNA 3'-UTR AU-rich region binding"/>
    <property type="evidence" value="ECO:0007669"/>
    <property type="project" value="TreeGrafter"/>
</dbReference>
<dbReference type="SMART" id="SM00829">
    <property type="entry name" value="PKS_ER"/>
    <property type="match status" value="1"/>
</dbReference>
<dbReference type="Proteomes" id="UP000612808">
    <property type="component" value="Unassembled WGS sequence"/>
</dbReference>
<dbReference type="InterPro" id="IPR020843">
    <property type="entry name" value="ER"/>
</dbReference>
<evidence type="ECO:0000256" key="1">
    <source>
        <dbReference type="ARBA" id="ARBA00022857"/>
    </source>
</evidence>
<dbReference type="AlphaFoldDB" id="A0A8J3NCT0"/>
<gene>
    <name evidence="4" type="ORF">Aru02nite_16730</name>
</gene>
<evidence type="ECO:0000313" key="5">
    <source>
        <dbReference type="Proteomes" id="UP000612808"/>
    </source>
</evidence>
<dbReference type="EMBL" id="BOMB01000010">
    <property type="protein sequence ID" value="GID10784.1"/>
    <property type="molecule type" value="Genomic_DNA"/>
</dbReference>
<dbReference type="Gene3D" id="3.40.50.720">
    <property type="entry name" value="NAD(P)-binding Rossmann-like Domain"/>
    <property type="match status" value="1"/>
</dbReference>
<keyword evidence="2" id="KW-0560">Oxidoreductase</keyword>
<dbReference type="InterPro" id="IPR013154">
    <property type="entry name" value="ADH-like_N"/>
</dbReference>
<dbReference type="PANTHER" id="PTHR48106">
    <property type="entry name" value="QUINONE OXIDOREDUCTASE PIG3-RELATED"/>
    <property type="match status" value="1"/>
</dbReference>
<dbReference type="InterPro" id="IPR036291">
    <property type="entry name" value="NAD(P)-bd_dom_sf"/>
</dbReference>
<proteinExistence type="predicted"/>
<evidence type="ECO:0000259" key="3">
    <source>
        <dbReference type="SMART" id="SM00829"/>
    </source>
</evidence>
<protein>
    <submittedName>
        <fullName evidence="4">NADPH:quinone oxidoreductase</fullName>
    </submittedName>
</protein>
<dbReference type="Pfam" id="PF08240">
    <property type="entry name" value="ADH_N"/>
    <property type="match status" value="1"/>
</dbReference>
<dbReference type="Pfam" id="PF00107">
    <property type="entry name" value="ADH_zinc_N"/>
    <property type="match status" value="1"/>
</dbReference>
<organism evidence="4 5">
    <name type="scientific">Actinocatenispora rupis</name>
    <dbReference type="NCBI Taxonomy" id="519421"/>
    <lineage>
        <taxon>Bacteria</taxon>
        <taxon>Bacillati</taxon>
        <taxon>Actinomycetota</taxon>
        <taxon>Actinomycetes</taxon>
        <taxon>Micromonosporales</taxon>
        <taxon>Micromonosporaceae</taxon>
        <taxon>Actinocatenispora</taxon>
    </lineage>
</organism>